<accession>A0AAV9GJR0</accession>
<feature type="compositionally biased region" description="Polar residues" evidence="1">
    <location>
        <begin position="161"/>
        <end position="170"/>
    </location>
</feature>
<proteinExistence type="predicted"/>
<feature type="compositionally biased region" description="Polar residues" evidence="1">
    <location>
        <begin position="140"/>
        <end position="152"/>
    </location>
</feature>
<gene>
    <name evidence="2" type="ORF">QBC34DRAFT_302778</name>
</gene>
<evidence type="ECO:0000313" key="3">
    <source>
        <dbReference type="Proteomes" id="UP001321760"/>
    </source>
</evidence>
<dbReference type="Proteomes" id="UP001321760">
    <property type="component" value="Unassembled WGS sequence"/>
</dbReference>
<evidence type="ECO:0000313" key="2">
    <source>
        <dbReference type="EMBL" id="KAK4447650.1"/>
    </source>
</evidence>
<feature type="compositionally biased region" description="Polar residues" evidence="1">
    <location>
        <begin position="183"/>
        <end position="193"/>
    </location>
</feature>
<feature type="non-terminal residue" evidence="2">
    <location>
        <position position="363"/>
    </location>
</feature>
<dbReference type="AlphaFoldDB" id="A0AAV9GJR0"/>
<feature type="compositionally biased region" description="Polar residues" evidence="1">
    <location>
        <begin position="100"/>
        <end position="114"/>
    </location>
</feature>
<sequence length="363" mass="39754">MDHVHTARRSVSHGSLNRNYTANASVLSQPGPSRSTPFSRPLRSLNNNSSLLASPGPLESMLKTTTETGGIGPFSIQPLRPPIRPPATYKGPSRVRTGFNEPNLSRLPNRSGANGSVPRGDRRRPSSHRDTASEIISMYGSDSQRSASSTLTPPFDDGAQRSCSMTSCSSRVLPYQKPDRVLQDSTNQNSLQRPRSPFPYPTRLKRPGVRPSSPALTDHGIDYSRMVRIDRVSHVGLVPYLCFTAVTNMAQRTVHGSYKPTYPPDGRWPTPKPSHFRANSPMVSYPRQGGILRSQVSRTVSSCLPPGSIVDMSRPPSCTPSVQSLPLQSQTYGIFYYDYSENFDSHPQETAGPGPLAPVPTRI</sequence>
<feature type="compositionally biased region" description="Basic and acidic residues" evidence="1">
    <location>
        <begin position="119"/>
        <end position="132"/>
    </location>
</feature>
<feature type="compositionally biased region" description="Low complexity" evidence="1">
    <location>
        <begin position="39"/>
        <end position="58"/>
    </location>
</feature>
<reference evidence="2" key="1">
    <citation type="journal article" date="2023" name="Mol. Phylogenet. Evol.">
        <title>Genome-scale phylogeny and comparative genomics of the fungal order Sordariales.</title>
        <authorList>
            <person name="Hensen N."/>
            <person name="Bonometti L."/>
            <person name="Westerberg I."/>
            <person name="Brannstrom I.O."/>
            <person name="Guillou S."/>
            <person name="Cros-Aarteil S."/>
            <person name="Calhoun S."/>
            <person name="Haridas S."/>
            <person name="Kuo A."/>
            <person name="Mondo S."/>
            <person name="Pangilinan J."/>
            <person name="Riley R."/>
            <person name="LaButti K."/>
            <person name="Andreopoulos B."/>
            <person name="Lipzen A."/>
            <person name="Chen C."/>
            <person name="Yan M."/>
            <person name="Daum C."/>
            <person name="Ng V."/>
            <person name="Clum A."/>
            <person name="Steindorff A."/>
            <person name="Ohm R.A."/>
            <person name="Martin F."/>
            <person name="Silar P."/>
            <person name="Natvig D.O."/>
            <person name="Lalanne C."/>
            <person name="Gautier V."/>
            <person name="Ament-Velasquez S.L."/>
            <person name="Kruys A."/>
            <person name="Hutchinson M.I."/>
            <person name="Powell A.J."/>
            <person name="Barry K."/>
            <person name="Miller A.N."/>
            <person name="Grigoriev I.V."/>
            <person name="Debuchy R."/>
            <person name="Gladieux P."/>
            <person name="Hiltunen Thoren M."/>
            <person name="Johannesson H."/>
        </authorList>
    </citation>
    <scope>NUCLEOTIDE SEQUENCE</scope>
    <source>
        <strain evidence="2">PSN243</strain>
    </source>
</reference>
<organism evidence="2 3">
    <name type="scientific">Podospora aff. communis PSN243</name>
    <dbReference type="NCBI Taxonomy" id="3040156"/>
    <lineage>
        <taxon>Eukaryota</taxon>
        <taxon>Fungi</taxon>
        <taxon>Dikarya</taxon>
        <taxon>Ascomycota</taxon>
        <taxon>Pezizomycotina</taxon>
        <taxon>Sordariomycetes</taxon>
        <taxon>Sordariomycetidae</taxon>
        <taxon>Sordariales</taxon>
        <taxon>Podosporaceae</taxon>
        <taxon>Podospora</taxon>
    </lineage>
</organism>
<feature type="region of interest" description="Disordered" evidence="1">
    <location>
        <begin position="1"/>
        <end position="217"/>
    </location>
</feature>
<dbReference type="EMBL" id="MU865948">
    <property type="protein sequence ID" value="KAK4447650.1"/>
    <property type="molecule type" value="Genomic_DNA"/>
</dbReference>
<name>A0AAV9GJR0_9PEZI</name>
<feature type="compositionally biased region" description="Basic residues" evidence="1">
    <location>
        <begin position="1"/>
        <end position="11"/>
    </location>
</feature>
<protein>
    <submittedName>
        <fullName evidence="2">Uncharacterized protein</fullName>
    </submittedName>
</protein>
<keyword evidence="3" id="KW-1185">Reference proteome</keyword>
<feature type="compositionally biased region" description="Polar residues" evidence="1">
    <location>
        <begin position="12"/>
        <end position="38"/>
    </location>
</feature>
<reference evidence="2" key="2">
    <citation type="submission" date="2023-05" db="EMBL/GenBank/DDBJ databases">
        <authorList>
            <consortium name="Lawrence Berkeley National Laboratory"/>
            <person name="Steindorff A."/>
            <person name="Hensen N."/>
            <person name="Bonometti L."/>
            <person name="Westerberg I."/>
            <person name="Brannstrom I.O."/>
            <person name="Guillou S."/>
            <person name="Cros-Aarteil S."/>
            <person name="Calhoun S."/>
            <person name="Haridas S."/>
            <person name="Kuo A."/>
            <person name="Mondo S."/>
            <person name="Pangilinan J."/>
            <person name="Riley R."/>
            <person name="Labutti K."/>
            <person name="Andreopoulos B."/>
            <person name="Lipzen A."/>
            <person name="Chen C."/>
            <person name="Yanf M."/>
            <person name="Daum C."/>
            <person name="Ng V."/>
            <person name="Clum A."/>
            <person name="Ohm R."/>
            <person name="Martin F."/>
            <person name="Silar P."/>
            <person name="Natvig D."/>
            <person name="Lalanne C."/>
            <person name="Gautier V."/>
            <person name="Ament-Velasquez S.L."/>
            <person name="Kruys A."/>
            <person name="Hutchinson M.I."/>
            <person name="Powell A.J."/>
            <person name="Barry K."/>
            <person name="Miller A.N."/>
            <person name="Grigoriev I.V."/>
            <person name="Debuchy R."/>
            <person name="Gladieux P."/>
            <person name="Thoren M.H."/>
            <person name="Johannesson H."/>
        </authorList>
    </citation>
    <scope>NUCLEOTIDE SEQUENCE</scope>
    <source>
        <strain evidence="2">PSN243</strain>
    </source>
</reference>
<comment type="caution">
    <text evidence="2">The sequence shown here is derived from an EMBL/GenBank/DDBJ whole genome shotgun (WGS) entry which is preliminary data.</text>
</comment>
<evidence type="ECO:0000256" key="1">
    <source>
        <dbReference type="SAM" id="MobiDB-lite"/>
    </source>
</evidence>